<reference evidence="3 4" key="1">
    <citation type="journal article" date="2010" name="Science">
        <title>Plasticity of animal genome architecture unmasked by rapid evolution of a pelagic tunicate.</title>
        <authorList>
            <person name="Denoeud F."/>
            <person name="Henriet S."/>
            <person name="Mungpakdee S."/>
            <person name="Aury J.M."/>
            <person name="Da Silva C."/>
            <person name="Brinkmann H."/>
            <person name="Mikhaleva J."/>
            <person name="Olsen L.C."/>
            <person name="Jubin C."/>
            <person name="Canestro C."/>
            <person name="Bouquet J.M."/>
            <person name="Danks G."/>
            <person name="Poulain J."/>
            <person name="Campsteijn C."/>
            <person name="Adamski M."/>
            <person name="Cross I."/>
            <person name="Yadetie F."/>
            <person name="Muffato M."/>
            <person name="Louis A."/>
            <person name="Butcher S."/>
            <person name="Tsagkogeorga G."/>
            <person name="Konrad A."/>
            <person name="Singh S."/>
            <person name="Jensen M.F."/>
            <person name="Cong E.H."/>
            <person name="Eikeseth-Otteraa H."/>
            <person name="Noel B."/>
            <person name="Anthouard V."/>
            <person name="Porcel B.M."/>
            <person name="Kachouri-Lafond R."/>
            <person name="Nishino A."/>
            <person name="Ugolini M."/>
            <person name="Chourrout P."/>
            <person name="Nishida H."/>
            <person name="Aasland R."/>
            <person name="Huzurbazar S."/>
            <person name="Westhof E."/>
            <person name="Delsuc F."/>
            <person name="Lehrach H."/>
            <person name="Reinhardt R."/>
            <person name="Weissenbach J."/>
            <person name="Roy S.W."/>
            <person name="Artiguenave F."/>
            <person name="Postlethwait J.H."/>
            <person name="Manak J.R."/>
            <person name="Thompson E.M."/>
            <person name="Jaillon O."/>
            <person name="Du Pasquier L."/>
            <person name="Boudinot P."/>
            <person name="Liberles D.A."/>
            <person name="Volff J.N."/>
            <person name="Philippe H."/>
            <person name="Lenhard B."/>
            <person name="Roest Crollius H."/>
            <person name="Wincker P."/>
            <person name="Chourrout D."/>
        </authorList>
    </citation>
    <scope>NUCLEOTIDE SEQUENCE [LARGE SCALE GENOMIC DNA]</scope>
</reference>
<dbReference type="AlphaFoldDB" id="E4XNF4"/>
<protein>
    <submittedName>
        <fullName evidence="3">Uncharacterized protein</fullName>
    </submittedName>
</protein>
<keyword evidence="2" id="KW-0732">Signal</keyword>
<dbReference type="Proteomes" id="UP000001307">
    <property type="component" value="Unassembled WGS sequence"/>
</dbReference>
<sequence length="71" mass="7822">MSLYLTELVLVSILFIIFIVLSNATGCCYCESNSVDIEADEEESYKNDSSSDEDLSDSSSDDSSDEGMFEN</sequence>
<feature type="chain" id="PRO_5003193120" evidence="2">
    <location>
        <begin position="25"/>
        <end position="71"/>
    </location>
</feature>
<evidence type="ECO:0000256" key="2">
    <source>
        <dbReference type="SAM" id="SignalP"/>
    </source>
</evidence>
<keyword evidence="4" id="KW-1185">Reference proteome</keyword>
<evidence type="ECO:0000313" key="4">
    <source>
        <dbReference type="Proteomes" id="UP000001307"/>
    </source>
</evidence>
<feature type="signal peptide" evidence="2">
    <location>
        <begin position="1"/>
        <end position="24"/>
    </location>
</feature>
<dbReference type="InParanoid" id="E4XNF4"/>
<organism evidence="3 4">
    <name type="scientific">Oikopleura dioica</name>
    <name type="common">Tunicate</name>
    <dbReference type="NCBI Taxonomy" id="34765"/>
    <lineage>
        <taxon>Eukaryota</taxon>
        <taxon>Metazoa</taxon>
        <taxon>Chordata</taxon>
        <taxon>Tunicata</taxon>
        <taxon>Appendicularia</taxon>
        <taxon>Copelata</taxon>
        <taxon>Oikopleuridae</taxon>
        <taxon>Oikopleura</taxon>
    </lineage>
</organism>
<evidence type="ECO:0000256" key="1">
    <source>
        <dbReference type="SAM" id="MobiDB-lite"/>
    </source>
</evidence>
<proteinExistence type="predicted"/>
<gene>
    <name evidence="3" type="ORF">GSOID_T00015712001</name>
</gene>
<accession>E4XNF4</accession>
<evidence type="ECO:0000313" key="3">
    <source>
        <dbReference type="EMBL" id="CBY11392.1"/>
    </source>
</evidence>
<name>E4XNF4_OIKDI</name>
<feature type="region of interest" description="Disordered" evidence="1">
    <location>
        <begin position="40"/>
        <end position="71"/>
    </location>
</feature>
<feature type="compositionally biased region" description="Acidic residues" evidence="1">
    <location>
        <begin position="50"/>
        <end position="71"/>
    </location>
</feature>
<dbReference type="EMBL" id="FN653083">
    <property type="protein sequence ID" value="CBY11392.1"/>
    <property type="molecule type" value="Genomic_DNA"/>
</dbReference>